<dbReference type="GO" id="GO:0031177">
    <property type="term" value="F:phosphopantetheine binding"/>
    <property type="evidence" value="ECO:0007669"/>
    <property type="project" value="TreeGrafter"/>
</dbReference>
<dbReference type="RefSeq" id="WP_266059796.1">
    <property type="nucleotide sequence ID" value="NZ_JAPKFM010000001.1"/>
</dbReference>
<dbReference type="PANTHER" id="PTHR45527:SF1">
    <property type="entry name" value="FATTY ACID SYNTHASE"/>
    <property type="match status" value="1"/>
</dbReference>
<protein>
    <submittedName>
        <fullName evidence="2">Condensation domain-containing protein</fullName>
    </submittedName>
</protein>
<proteinExistence type="predicted"/>
<comment type="caution">
    <text evidence="2">The sequence shown here is derived from an EMBL/GenBank/DDBJ whole genome shotgun (WGS) entry which is preliminary data.</text>
</comment>
<dbReference type="Pfam" id="PF00668">
    <property type="entry name" value="Condensation"/>
    <property type="match status" value="1"/>
</dbReference>
<evidence type="ECO:0000259" key="1">
    <source>
        <dbReference type="Pfam" id="PF00668"/>
    </source>
</evidence>
<dbReference type="Gene3D" id="3.30.559.10">
    <property type="entry name" value="Chloramphenicol acetyltransferase-like domain"/>
    <property type="match status" value="1"/>
</dbReference>
<dbReference type="GO" id="GO:0005737">
    <property type="term" value="C:cytoplasm"/>
    <property type="evidence" value="ECO:0007669"/>
    <property type="project" value="TreeGrafter"/>
</dbReference>
<evidence type="ECO:0000313" key="3">
    <source>
        <dbReference type="Proteomes" id="UP001143347"/>
    </source>
</evidence>
<dbReference type="InterPro" id="IPR001242">
    <property type="entry name" value="Condensation_dom"/>
</dbReference>
<dbReference type="GO" id="GO:0008610">
    <property type="term" value="P:lipid biosynthetic process"/>
    <property type="evidence" value="ECO:0007669"/>
    <property type="project" value="UniProtKB-ARBA"/>
</dbReference>
<dbReference type="SUPFAM" id="SSF52777">
    <property type="entry name" value="CoA-dependent acyltransferases"/>
    <property type="match status" value="2"/>
</dbReference>
<keyword evidence="3" id="KW-1185">Reference proteome</keyword>
<feature type="domain" description="Condensation" evidence="1">
    <location>
        <begin position="69"/>
        <end position="392"/>
    </location>
</feature>
<dbReference type="PANTHER" id="PTHR45527">
    <property type="entry name" value="NONRIBOSOMAL PEPTIDE SYNTHETASE"/>
    <property type="match status" value="1"/>
</dbReference>
<evidence type="ECO:0000313" key="2">
    <source>
        <dbReference type="EMBL" id="MCX2962756.1"/>
    </source>
</evidence>
<name>A0A9X3I334_9ACTN</name>
<gene>
    <name evidence="2" type="ORF">OSB52_01475</name>
</gene>
<dbReference type="AlphaFoldDB" id="A0A9X3I334"/>
<sequence length="503" mass="53819">MEITAMGWWHPPSGTALRWRPTRHCAQAAAATPAGPGATTFLAENHVRSAHLARSRGDAHRAYLGSGTEVDGELDAAAMTRALHTFVSRHPILRTWFDTDGSTVRTHVVAPEDIAFVVEDLGHIESGEQFSDHLRQRFESEAVSDSFPGFAFGVISRPGGFAIFLGCDHALSDGASQALALSEIIELYAASVGVDAEPCPAAPAVDGHGDYAVIEHELAAQCAAGTDETTEWRETFIRNGLRMPGFPLDLGLAPGETAPVRPLEMTMLDRDGIAAFDSACRSAGGSVVSGIYAALAITGRELAGLTTYYGMTVLNTRAMLPRFATSQGWFCSFAPVEIDTTGATRFSDLMAASRAAQQRAKRLAMVPVQSVLAEMISAGASMDAVVSAPNLLSYIDFRKFPADGTPAYDRGVIFTGEGRTANASTWINRDHDRLYLGSQTPDTRFAQAQVNRYYAHLCAVVAAVAADGDHVITSPPAPARIPIHDHDLPTAVSQERALARHHH</sequence>
<accession>A0A9X3I334</accession>
<dbReference type="Proteomes" id="UP001143347">
    <property type="component" value="Unassembled WGS sequence"/>
</dbReference>
<reference evidence="2" key="1">
    <citation type="submission" date="2022-10" db="EMBL/GenBank/DDBJ databases">
        <title>WGS of marine actinomycetes from Thailand.</title>
        <authorList>
            <person name="Thawai C."/>
        </authorList>
    </citation>
    <scope>NUCLEOTIDE SEQUENCE</scope>
    <source>
        <strain evidence="2">SW21</strain>
    </source>
</reference>
<dbReference type="GO" id="GO:0003824">
    <property type="term" value="F:catalytic activity"/>
    <property type="evidence" value="ECO:0007669"/>
    <property type="project" value="InterPro"/>
</dbReference>
<organism evidence="2 3">
    <name type="scientific">Gordonia aquimaris</name>
    <dbReference type="NCBI Taxonomy" id="2984863"/>
    <lineage>
        <taxon>Bacteria</taxon>
        <taxon>Bacillati</taxon>
        <taxon>Actinomycetota</taxon>
        <taxon>Actinomycetes</taxon>
        <taxon>Mycobacteriales</taxon>
        <taxon>Gordoniaceae</taxon>
        <taxon>Gordonia</taxon>
    </lineage>
</organism>
<dbReference type="GO" id="GO:0044550">
    <property type="term" value="P:secondary metabolite biosynthetic process"/>
    <property type="evidence" value="ECO:0007669"/>
    <property type="project" value="TreeGrafter"/>
</dbReference>
<dbReference type="EMBL" id="JAPKFM010000001">
    <property type="protein sequence ID" value="MCX2962756.1"/>
    <property type="molecule type" value="Genomic_DNA"/>
</dbReference>
<dbReference type="InterPro" id="IPR023213">
    <property type="entry name" value="CAT-like_dom_sf"/>
</dbReference>
<dbReference type="Gene3D" id="3.30.559.30">
    <property type="entry name" value="Nonribosomal peptide synthetase, condensation domain"/>
    <property type="match status" value="1"/>
</dbReference>
<dbReference type="GO" id="GO:0043041">
    <property type="term" value="P:amino acid activation for nonribosomal peptide biosynthetic process"/>
    <property type="evidence" value="ECO:0007669"/>
    <property type="project" value="TreeGrafter"/>
</dbReference>